<dbReference type="EMBL" id="JARQBN010000019">
    <property type="protein sequence ID" value="MDT2828732.1"/>
    <property type="molecule type" value="Genomic_DNA"/>
</dbReference>
<evidence type="ECO:0000313" key="2">
    <source>
        <dbReference type="Proteomes" id="UP001265301"/>
    </source>
</evidence>
<keyword evidence="2" id="KW-1185">Reference proteome</keyword>
<sequence length="213" mass="23615">MKKVVLFDLDGTLTDSSEGILKSIRYMLTKMILPIPDEGTLHSFIGPPLRETLHHLYELTDQEARQAESFYREYFAEHGIQQLSVYDGVAEMLGNLSKEYTLAVATSKPEVFARQIIEGIGLTKYFAGVFGADLIGERSKKVDVIAYALDQLKTSAAVMIGDRKFDILGAKANQLKSIGVLYGFGNNEELAEAQPEKIVKTVEELPAAVREIL</sequence>
<comment type="caution">
    <text evidence="1">The sequence shown here is derived from an EMBL/GenBank/DDBJ whole genome shotgun (WGS) entry which is preliminary data.</text>
</comment>
<dbReference type="SFLD" id="SFLDG01129">
    <property type="entry name" value="C1.5:_HAD__Beta-PGM__Phosphata"/>
    <property type="match status" value="1"/>
</dbReference>
<proteinExistence type="predicted"/>
<protein>
    <submittedName>
        <fullName evidence="1">HAD hydrolase-like protein</fullName>
    </submittedName>
</protein>
<name>A0ABU3FSS0_9ENTE</name>
<dbReference type="SFLD" id="SFLDG01135">
    <property type="entry name" value="C1.5.6:_HAD__Beta-PGM__Phospha"/>
    <property type="match status" value="1"/>
</dbReference>
<dbReference type="Gene3D" id="3.40.50.1000">
    <property type="entry name" value="HAD superfamily/HAD-like"/>
    <property type="match status" value="1"/>
</dbReference>
<dbReference type="Proteomes" id="UP001265301">
    <property type="component" value="Unassembled WGS sequence"/>
</dbReference>
<dbReference type="InterPro" id="IPR041492">
    <property type="entry name" value="HAD_2"/>
</dbReference>
<dbReference type="SUPFAM" id="SSF56784">
    <property type="entry name" value="HAD-like"/>
    <property type="match status" value="1"/>
</dbReference>
<dbReference type="RefSeq" id="WP_311819401.1">
    <property type="nucleotide sequence ID" value="NZ_JARQBN010000019.1"/>
</dbReference>
<gene>
    <name evidence="1" type="ORF">P7H59_09790</name>
</gene>
<organism evidence="1 2">
    <name type="scientific">Enterococcus viikkiensis</name>
    <dbReference type="NCBI Taxonomy" id="930854"/>
    <lineage>
        <taxon>Bacteria</taxon>
        <taxon>Bacillati</taxon>
        <taxon>Bacillota</taxon>
        <taxon>Bacilli</taxon>
        <taxon>Lactobacillales</taxon>
        <taxon>Enterococcaceae</taxon>
        <taxon>Enterococcus</taxon>
    </lineage>
</organism>
<dbReference type="Pfam" id="PF13419">
    <property type="entry name" value="HAD_2"/>
    <property type="match status" value="1"/>
</dbReference>
<dbReference type="InterPro" id="IPR023198">
    <property type="entry name" value="PGP-like_dom2"/>
</dbReference>
<accession>A0ABU3FSS0</accession>
<dbReference type="PANTHER" id="PTHR43434:SF20">
    <property type="entry name" value="5'-NUCLEOTIDASE"/>
    <property type="match status" value="1"/>
</dbReference>
<dbReference type="Gene3D" id="1.10.150.240">
    <property type="entry name" value="Putative phosphatase, domain 2"/>
    <property type="match status" value="1"/>
</dbReference>
<dbReference type="SFLD" id="SFLDS00003">
    <property type="entry name" value="Haloacid_Dehalogenase"/>
    <property type="match status" value="1"/>
</dbReference>
<reference evidence="1 2" key="1">
    <citation type="submission" date="2023-03" db="EMBL/GenBank/DDBJ databases">
        <authorList>
            <person name="Shen W."/>
            <person name="Cai J."/>
        </authorList>
    </citation>
    <scope>NUCLEOTIDE SEQUENCE [LARGE SCALE GENOMIC DNA]</scope>
    <source>
        <strain evidence="1 2">B101</strain>
    </source>
</reference>
<dbReference type="InterPro" id="IPR050155">
    <property type="entry name" value="HAD-like_hydrolase_sf"/>
</dbReference>
<dbReference type="InterPro" id="IPR023214">
    <property type="entry name" value="HAD_sf"/>
</dbReference>
<dbReference type="PANTHER" id="PTHR43434">
    <property type="entry name" value="PHOSPHOGLYCOLATE PHOSPHATASE"/>
    <property type="match status" value="1"/>
</dbReference>
<dbReference type="InterPro" id="IPR036412">
    <property type="entry name" value="HAD-like_sf"/>
</dbReference>
<evidence type="ECO:0000313" key="1">
    <source>
        <dbReference type="EMBL" id="MDT2828732.1"/>
    </source>
</evidence>